<accession>A0A0G0DWT0</accession>
<organism evidence="1 2">
    <name type="scientific">Candidatus Roizmanbacteria bacterium GW2011_GWC2_35_12</name>
    <dbReference type="NCBI Taxonomy" id="1618485"/>
    <lineage>
        <taxon>Bacteria</taxon>
        <taxon>Candidatus Roizmaniibacteriota</taxon>
    </lineage>
</organism>
<gene>
    <name evidence="1" type="ORF">UR63_C0013G0034</name>
</gene>
<name>A0A0G0DWT0_9BACT</name>
<evidence type="ECO:0000313" key="1">
    <source>
        <dbReference type="EMBL" id="KKP67500.1"/>
    </source>
</evidence>
<evidence type="ECO:0000313" key="2">
    <source>
        <dbReference type="Proteomes" id="UP000034127"/>
    </source>
</evidence>
<dbReference type="EMBL" id="LBPX01000013">
    <property type="protein sequence ID" value="KKP67500.1"/>
    <property type="molecule type" value="Genomic_DNA"/>
</dbReference>
<proteinExistence type="predicted"/>
<dbReference type="Proteomes" id="UP000034127">
    <property type="component" value="Unassembled WGS sequence"/>
</dbReference>
<reference evidence="1 2" key="1">
    <citation type="journal article" date="2015" name="Nature">
        <title>rRNA introns, odd ribosomes, and small enigmatic genomes across a large radiation of phyla.</title>
        <authorList>
            <person name="Brown C.T."/>
            <person name="Hug L.A."/>
            <person name="Thomas B.C."/>
            <person name="Sharon I."/>
            <person name="Castelle C.J."/>
            <person name="Singh A."/>
            <person name="Wilkins M.J."/>
            <person name="Williams K.H."/>
            <person name="Banfield J.F."/>
        </authorList>
    </citation>
    <scope>NUCLEOTIDE SEQUENCE [LARGE SCALE GENOMIC DNA]</scope>
</reference>
<comment type="caution">
    <text evidence="1">The sequence shown here is derived from an EMBL/GenBank/DDBJ whole genome shotgun (WGS) entry which is preliminary data.</text>
</comment>
<dbReference type="AlphaFoldDB" id="A0A0G0DWT0"/>
<protein>
    <submittedName>
        <fullName evidence="1">Uncharacterized protein</fullName>
    </submittedName>
</protein>
<sequence>MNNQKAKEISDYVFKEVFNRNNTYSLEQLKKRFSFDIPLANKVKCALSGVYTWSFSGESEKISAQNAIAERFKKDEWMRKRQLINSIEDVLKAWKEINYITGEKYISSKEVSESDSVYNSISVYRSVSIFDSKNIIFSYKIFDSNYMLGCRDSSSCTLGIRIKESIYCSSSFEVSWSSKVSRSLFIHDCFDLYECLFCSHLRSKKYCIANIQFEKEEYLKIKKLIIDWILENQI</sequence>